<dbReference type="STRING" id="28042.GU90_10785"/>
<dbReference type="GO" id="GO:0008800">
    <property type="term" value="F:beta-lactamase activity"/>
    <property type="evidence" value="ECO:0007669"/>
    <property type="project" value="InterPro"/>
</dbReference>
<dbReference type="EMBL" id="JNVU01000027">
    <property type="protein sequence ID" value="KEI44319.1"/>
    <property type="molecule type" value="Genomic_DNA"/>
</dbReference>
<dbReference type="GO" id="GO:0030655">
    <property type="term" value="P:beta-lactam antibiotic catabolic process"/>
    <property type="evidence" value="ECO:0007669"/>
    <property type="project" value="InterPro"/>
</dbReference>
<evidence type="ECO:0000259" key="2">
    <source>
        <dbReference type="Pfam" id="PF13354"/>
    </source>
</evidence>
<evidence type="ECO:0000313" key="3">
    <source>
        <dbReference type="EMBL" id="KEI44319.1"/>
    </source>
</evidence>
<dbReference type="Gene3D" id="3.40.710.10">
    <property type="entry name" value="DD-peptidase/beta-lactamase superfamily"/>
    <property type="match status" value="1"/>
</dbReference>
<evidence type="ECO:0000256" key="1">
    <source>
        <dbReference type="SAM" id="SignalP"/>
    </source>
</evidence>
<organism evidence="3 4">
    <name type="scientific">Saccharopolyspora rectivirgula</name>
    <dbReference type="NCBI Taxonomy" id="28042"/>
    <lineage>
        <taxon>Bacteria</taxon>
        <taxon>Bacillati</taxon>
        <taxon>Actinomycetota</taxon>
        <taxon>Actinomycetes</taxon>
        <taxon>Pseudonocardiales</taxon>
        <taxon>Pseudonocardiaceae</taxon>
        <taxon>Saccharopolyspora</taxon>
    </lineage>
</organism>
<dbReference type="eggNOG" id="COG2367">
    <property type="taxonomic scope" value="Bacteria"/>
</dbReference>
<feature type="signal peptide" evidence="1">
    <location>
        <begin position="1"/>
        <end position="22"/>
    </location>
</feature>
<proteinExistence type="predicted"/>
<keyword evidence="1" id="KW-0732">Signal</keyword>
<name>A0A073B999_9PSEU</name>
<sequence length="371" mass="40252">MARRSFLLAAGCALLAAPGATAQRNRATEPPAPETDLSTPEGWLEWIRHHPDDFGLVLDNGYGDQLLHQPRTPRPLASAVKVVHLAAYAEAVATGRLHPDEQIRVGDWERYYVPTDGWAHKNALTHLGIPLDPSGLHAADPEHVVRLDDVVSAMIMFSDSAAPDYLRNRLGPAALHQAAEAAGWHQPDIRSMCAEYLYLVLPETAPPAHLPVAARRRHGFALERRFAIDEQLRQRMLQRLGDGLPPYPVQQAWAAKTMAATPTQLARLHTAIATGRTTGAELARTHLERPLSGSLPPGVIGIGHKGGSLPGVLTTGMAVRRENGSTATGVLLVHGGISAEEMLNDPNPAQLVLLAVEQPDWWDRLATALHR</sequence>
<feature type="domain" description="Beta-lactamase class A catalytic" evidence="2">
    <location>
        <begin position="58"/>
        <end position="320"/>
    </location>
</feature>
<dbReference type="SUPFAM" id="SSF56601">
    <property type="entry name" value="beta-lactamase/transpeptidase-like"/>
    <property type="match status" value="1"/>
</dbReference>
<dbReference type="PANTHER" id="PTHR35333">
    <property type="entry name" value="BETA-LACTAMASE"/>
    <property type="match status" value="1"/>
</dbReference>
<dbReference type="InterPro" id="IPR012338">
    <property type="entry name" value="Beta-lactam/transpept-like"/>
</dbReference>
<dbReference type="InterPro" id="IPR045155">
    <property type="entry name" value="Beta-lactam_cat"/>
</dbReference>
<dbReference type="Pfam" id="PF13354">
    <property type="entry name" value="Beta-lactamase2"/>
    <property type="match status" value="1"/>
</dbReference>
<dbReference type="GO" id="GO:0046677">
    <property type="term" value="P:response to antibiotic"/>
    <property type="evidence" value="ECO:0007669"/>
    <property type="project" value="InterPro"/>
</dbReference>
<protein>
    <recommendedName>
        <fullName evidence="2">Beta-lactamase class A catalytic domain-containing protein</fullName>
    </recommendedName>
</protein>
<dbReference type="Proteomes" id="UP000031419">
    <property type="component" value="Unassembled WGS sequence"/>
</dbReference>
<dbReference type="PANTHER" id="PTHR35333:SF3">
    <property type="entry name" value="BETA-LACTAMASE-TYPE TRANSPEPTIDASE FOLD CONTAINING PROTEIN"/>
    <property type="match status" value="1"/>
</dbReference>
<gene>
    <name evidence="3" type="ORF">GU90_10785</name>
</gene>
<dbReference type="InterPro" id="IPR000871">
    <property type="entry name" value="Beta-lactam_class-A"/>
</dbReference>
<keyword evidence="4" id="KW-1185">Reference proteome</keyword>
<accession>A0A073B999</accession>
<comment type="caution">
    <text evidence="3">The sequence shown here is derived from an EMBL/GenBank/DDBJ whole genome shotgun (WGS) entry which is preliminary data.</text>
</comment>
<evidence type="ECO:0000313" key="4">
    <source>
        <dbReference type="Proteomes" id="UP000031419"/>
    </source>
</evidence>
<dbReference type="AlphaFoldDB" id="A0A073B999"/>
<reference evidence="3 4" key="1">
    <citation type="submission" date="2014-06" db="EMBL/GenBank/DDBJ databases">
        <title>Saccharopolyspora rectivirgula DSM-43113 Genome sequencing.</title>
        <authorList>
            <person name="Barrera C."/>
            <person name="Millon L."/>
            <person name="Rognon B."/>
            <person name="Zaugg C."/>
            <person name="Monod M."/>
        </authorList>
    </citation>
    <scope>NUCLEOTIDE SEQUENCE [LARGE SCALE GENOMIC DNA]</scope>
    <source>
        <strain evidence="3 4">DSM 43113</strain>
    </source>
</reference>
<feature type="chain" id="PRO_5001688286" description="Beta-lactamase class A catalytic domain-containing protein" evidence="1">
    <location>
        <begin position="23"/>
        <end position="371"/>
    </location>
</feature>